<feature type="transmembrane region" description="Helical" evidence="1">
    <location>
        <begin position="62"/>
        <end position="79"/>
    </location>
</feature>
<keyword evidence="1" id="KW-0812">Transmembrane</keyword>
<evidence type="ECO:0000256" key="1">
    <source>
        <dbReference type="SAM" id="Phobius"/>
    </source>
</evidence>
<gene>
    <name evidence="2" type="ORF">UFOPK1506_00580</name>
</gene>
<dbReference type="Pfam" id="PF11239">
    <property type="entry name" value="DUF3040"/>
    <property type="match status" value="1"/>
</dbReference>
<keyword evidence="1" id="KW-1133">Transmembrane helix</keyword>
<reference evidence="2" key="1">
    <citation type="submission" date="2020-05" db="EMBL/GenBank/DDBJ databases">
        <authorList>
            <person name="Chiriac C."/>
            <person name="Salcher M."/>
            <person name="Ghai R."/>
            <person name="Kavagutti S V."/>
        </authorList>
    </citation>
    <scope>NUCLEOTIDE SEQUENCE</scope>
</reference>
<dbReference type="EMBL" id="CAEZSV010000085">
    <property type="protein sequence ID" value="CAB4553069.1"/>
    <property type="molecule type" value="Genomic_DNA"/>
</dbReference>
<dbReference type="AlphaFoldDB" id="A0A6J6CRM9"/>
<sequence length="120" mass="13482">MPLSEHEERLLAQMEAALSQEDPKLVSALSQKKVKRSPILSLTLIACGFVTLFIGLVMQVVVAGVIGFVIALAGLYRLITTSRNVINGMGMKAPRQKRKNRLNSMLEERWERRQFGDDQQ</sequence>
<organism evidence="2">
    <name type="scientific">freshwater metagenome</name>
    <dbReference type="NCBI Taxonomy" id="449393"/>
    <lineage>
        <taxon>unclassified sequences</taxon>
        <taxon>metagenomes</taxon>
        <taxon>ecological metagenomes</taxon>
    </lineage>
</organism>
<protein>
    <submittedName>
        <fullName evidence="2">Unannotated protein</fullName>
    </submittedName>
</protein>
<accession>A0A6J6CRM9</accession>
<dbReference type="InterPro" id="IPR021401">
    <property type="entry name" value="DUF3040"/>
</dbReference>
<name>A0A6J6CRM9_9ZZZZ</name>
<evidence type="ECO:0000313" key="2">
    <source>
        <dbReference type="EMBL" id="CAB4553069.1"/>
    </source>
</evidence>
<proteinExistence type="predicted"/>
<feature type="transmembrane region" description="Helical" evidence="1">
    <location>
        <begin position="39"/>
        <end position="56"/>
    </location>
</feature>
<keyword evidence="1" id="KW-0472">Membrane</keyword>